<evidence type="ECO:0000313" key="1">
    <source>
        <dbReference type="EMBL" id="KKP47048.1"/>
    </source>
</evidence>
<organism evidence="1 2">
    <name type="scientific">Candidatus Woesebacteria bacterium GW2011_GWA2_33_28</name>
    <dbReference type="NCBI Taxonomy" id="1618561"/>
    <lineage>
        <taxon>Bacteria</taxon>
        <taxon>Candidatus Woeseibacteriota</taxon>
    </lineage>
</organism>
<proteinExistence type="predicted"/>
<sequence length="208" mass="24160">MQLINYLKEWSFYFSIEKQLSDSFNYVYPSIINKGIISPHYINVVFSSCTQIESILKGLADNLKIDYLSSKKSRDIWKFDDHGKKVLMSCLDKKSNKVNIFDLPNRKILFLGNDSTRWMFEPWCFLIDPEINVPEWWNGYNSLKHSYANNFNRGTLDLALSCTAALGSILVFMEYLYKVENSRGPYYFPSELFMVEGIARGKIGGSEF</sequence>
<name>A0A0F9ZRZ8_9BACT</name>
<accession>A0A0F9ZRZ8</accession>
<gene>
    <name evidence="1" type="ORF">UR38_C0006G0051</name>
</gene>
<protein>
    <submittedName>
        <fullName evidence="1">Uncharacterized protein</fullName>
    </submittedName>
</protein>
<evidence type="ECO:0000313" key="2">
    <source>
        <dbReference type="Proteomes" id="UP000033995"/>
    </source>
</evidence>
<reference evidence="1 2" key="1">
    <citation type="journal article" date="2015" name="Nature">
        <title>rRNA introns, odd ribosomes, and small enigmatic genomes across a large radiation of phyla.</title>
        <authorList>
            <person name="Brown C.T."/>
            <person name="Hug L.A."/>
            <person name="Thomas B.C."/>
            <person name="Sharon I."/>
            <person name="Castelle C.J."/>
            <person name="Singh A."/>
            <person name="Wilkins M.J."/>
            <person name="Williams K.H."/>
            <person name="Banfield J.F."/>
        </authorList>
    </citation>
    <scope>NUCLEOTIDE SEQUENCE [LARGE SCALE GENOMIC DNA]</scope>
</reference>
<dbReference type="EMBL" id="LBOZ01000006">
    <property type="protein sequence ID" value="KKP47048.1"/>
    <property type="molecule type" value="Genomic_DNA"/>
</dbReference>
<comment type="caution">
    <text evidence="1">The sequence shown here is derived from an EMBL/GenBank/DDBJ whole genome shotgun (WGS) entry which is preliminary data.</text>
</comment>
<dbReference type="AlphaFoldDB" id="A0A0F9ZRZ8"/>
<dbReference type="Proteomes" id="UP000033995">
    <property type="component" value="Unassembled WGS sequence"/>
</dbReference>